<keyword evidence="4" id="KW-0472">Membrane</keyword>
<reference evidence="6" key="1">
    <citation type="submission" date="2021-11" db="EMBL/GenBank/DDBJ databases">
        <authorList>
            <person name="Schell T."/>
        </authorList>
    </citation>
    <scope>NUCLEOTIDE SEQUENCE</scope>
    <source>
        <strain evidence="6">M5</strain>
    </source>
</reference>
<evidence type="ECO:0000256" key="2">
    <source>
        <dbReference type="ARBA" id="ARBA00022771"/>
    </source>
</evidence>
<dbReference type="AlphaFoldDB" id="A0A8J2WP49"/>
<feature type="domain" description="RING-CH-type" evidence="5">
    <location>
        <begin position="474"/>
        <end position="540"/>
    </location>
</feature>
<dbReference type="InterPro" id="IPR013083">
    <property type="entry name" value="Znf_RING/FYVE/PHD"/>
</dbReference>
<keyword evidence="2" id="KW-0863">Zinc-finger</keyword>
<dbReference type="Proteomes" id="UP000789390">
    <property type="component" value="Unassembled WGS sequence"/>
</dbReference>
<keyword evidence="4" id="KW-0812">Transmembrane</keyword>
<dbReference type="PANTHER" id="PTHR20893">
    <property type="entry name" value="LD08641P"/>
    <property type="match status" value="1"/>
</dbReference>
<evidence type="ECO:0000256" key="4">
    <source>
        <dbReference type="SAM" id="Phobius"/>
    </source>
</evidence>
<dbReference type="PANTHER" id="PTHR20893:SF2">
    <property type="entry name" value="LD08641P"/>
    <property type="match status" value="1"/>
</dbReference>
<dbReference type="SMART" id="SM00744">
    <property type="entry name" value="RINGv"/>
    <property type="match status" value="1"/>
</dbReference>
<feature type="transmembrane region" description="Helical" evidence="4">
    <location>
        <begin position="414"/>
        <end position="433"/>
    </location>
</feature>
<keyword evidence="3" id="KW-0862">Zinc</keyword>
<organism evidence="6 7">
    <name type="scientific">Daphnia galeata</name>
    <dbReference type="NCBI Taxonomy" id="27404"/>
    <lineage>
        <taxon>Eukaryota</taxon>
        <taxon>Metazoa</taxon>
        <taxon>Ecdysozoa</taxon>
        <taxon>Arthropoda</taxon>
        <taxon>Crustacea</taxon>
        <taxon>Branchiopoda</taxon>
        <taxon>Diplostraca</taxon>
        <taxon>Cladocera</taxon>
        <taxon>Anomopoda</taxon>
        <taxon>Daphniidae</taxon>
        <taxon>Daphnia</taxon>
    </lineage>
</organism>
<dbReference type="SUPFAM" id="SSF57850">
    <property type="entry name" value="RING/U-box"/>
    <property type="match status" value="1"/>
</dbReference>
<dbReference type="PROSITE" id="PS51292">
    <property type="entry name" value="ZF_RING_CH"/>
    <property type="match status" value="1"/>
</dbReference>
<feature type="transmembrane region" description="Helical" evidence="4">
    <location>
        <begin position="588"/>
        <end position="608"/>
    </location>
</feature>
<protein>
    <recommendedName>
        <fullName evidence="5">RING-CH-type domain-containing protein</fullName>
    </recommendedName>
</protein>
<dbReference type="CDD" id="cd16495">
    <property type="entry name" value="RING_CH-C4HC3_MARCH"/>
    <property type="match status" value="1"/>
</dbReference>
<feature type="transmembrane region" description="Helical" evidence="4">
    <location>
        <begin position="204"/>
        <end position="225"/>
    </location>
</feature>
<feature type="transmembrane region" description="Helical" evidence="4">
    <location>
        <begin position="374"/>
        <end position="394"/>
    </location>
</feature>
<evidence type="ECO:0000259" key="5">
    <source>
        <dbReference type="PROSITE" id="PS51292"/>
    </source>
</evidence>
<evidence type="ECO:0000313" key="6">
    <source>
        <dbReference type="EMBL" id="CAH0106320.1"/>
    </source>
</evidence>
<feature type="transmembrane region" description="Helical" evidence="4">
    <location>
        <begin position="173"/>
        <end position="192"/>
    </location>
</feature>
<keyword evidence="1" id="KW-0479">Metal-binding</keyword>
<dbReference type="EMBL" id="CAKKLH010000223">
    <property type="protein sequence ID" value="CAH0106320.1"/>
    <property type="molecule type" value="Genomic_DNA"/>
</dbReference>
<proteinExistence type="predicted"/>
<feature type="transmembrane region" description="Helical" evidence="4">
    <location>
        <begin position="245"/>
        <end position="267"/>
    </location>
</feature>
<comment type="caution">
    <text evidence="6">The sequence shown here is derived from an EMBL/GenBank/DDBJ whole genome shotgun (WGS) entry which is preliminary data.</text>
</comment>
<gene>
    <name evidence="6" type="ORF">DGAL_LOCUS9474</name>
</gene>
<evidence type="ECO:0000313" key="7">
    <source>
        <dbReference type="Proteomes" id="UP000789390"/>
    </source>
</evidence>
<dbReference type="OrthoDB" id="2154780at2759"/>
<evidence type="ECO:0000256" key="1">
    <source>
        <dbReference type="ARBA" id="ARBA00022723"/>
    </source>
</evidence>
<feature type="transmembrane region" description="Helical" evidence="4">
    <location>
        <begin position="99"/>
        <end position="120"/>
    </location>
</feature>
<name>A0A8J2WP49_9CRUS</name>
<feature type="transmembrane region" description="Helical" evidence="4">
    <location>
        <begin position="141"/>
        <end position="161"/>
    </location>
</feature>
<dbReference type="Pfam" id="PF12906">
    <property type="entry name" value="RINGv"/>
    <property type="match status" value="1"/>
</dbReference>
<keyword evidence="4" id="KW-1133">Transmembrane helix</keyword>
<sequence>MVGSVSRLTTAVHSLGIRAITSGSNIGRGTVGNFGVGSVSVGVKLLGQLMGWSDNSSDLQSHCQANCSHGECYNGTCFCEIQFEGVQCAEPSVGYHVGFASVFLLVAATSLIQLFICIHAEYARLKTPSFFKACRITNQKFLYILVFLAALLRGLYFAYPATTDEWSSSLLSAYYPVLLTGASLIVCFWAEVFHLRDVEERPPFLSKSFLGFLAFNVITYSLLIAELVITNTQIHSEEDKRFFTNVFNGCYAILMFIVVIFFLIYGVEVYFKVRGGFLHEGESSIPLGIMSFKTASSSSSPTCVSSFVSASSSDHADHVNDKDSEEKEVTVHLMKEEAGHYSLFVSCYWMVVHGRTPIPFRQSIDTAQLHQSRLGLVSQAMMLLITVCFILSEILGEFWKKKVPLESRNVFDVLFRVVELGVALWFPCVLWNCMRPDQLWILNPKKILKRLDIATSLELTSRNAEDASPKISDENGDRKAECWICYDTDTTEAGSMIFPCACKGDVGAVHHECLKRWLIESANNPSALICKVCQTPYQVETKARSWSQINVAITPWHWAQTAGLVLLMCGSVGGACAIIKFYEDSGIRLLAVSVALLIVYICCRFLGLNTVMAYQRAKVSAFKIVSTRTGHSSANELGEFSTIQDLSIDGRNQDGIFTSSRPPVPPTIEM</sequence>
<feature type="transmembrane region" description="Helical" evidence="4">
    <location>
        <begin position="562"/>
        <end position="582"/>
    </location>
</feature>
<dbReference type="Gene3D" id="3.30.40.10">
    <property type="entry name" value="Zinc/RING finger domain, C3HC4 (zinc finger)"/>
    <property type="match status" value="1"/>
</dbReference>
<evidence type="ECO:0000256" key="3">
    <source>
        <dbReference type="ARBA" id="ARBA00022833"/>
    </source>
</evidence>
<dbReference type="InterPro" id="IPR011016">
    <property type="entry name" value="Znf_RING-CH"/>
</dbReference>
<dbReference type="GO" id="GO:0008270">
    <property type="term" value="F:zinc ion binding"/>
    <property type="evidence" value="ECO:0007669"/>
    <property type="project" value="UniProtKB-KW"/>
</dbReference>
<keyword evidence="7" id="KW-1185">Reference proteome</keyword>
<accession>A0A8J2WP49</accession>